<dbReference type="InterPro" id="IPR041329">
    <property type="entry name" value="YubB_C"/>
</dbReference>
<accession>H2ESB5</accession>
<evidence type="ECO:0000259" key="2">
    <source>
        <dbReference type="Pfam" id="PF18406"/>
    </source>
</evidence>
<dbReference type="Pfam" id="PF18406">
    <property type="entry name" value="DUF1281_C"/>
    <property type="match status" value="1"/>
</dbReference>
<keyword evidence="3" id="KW-0614">Plasmid</keyword>
<dbReference type="EMBL" id="JQ031552">
    <property type="protein sequence ID" value="AEY78282.1"/>
    <property type="molecule type" value="Genomic_DNA"/>
</dbReference>
<dbReference type="InterPro" id="IPR023136">
    <property type="entry name" value="Api92-like_dom_sf"/>
</dbReference>
<dbReference type="Gene3D" id="1.10.3530.10">
    <property type="entry name" value="Api92-like"/>
    <property type="match status" value="1"/>
</dbReference>
<dbReference type="Pfam" id="PF06924">
    <property type="entry name" value="DUF1281"/>
    <property type="match status" value="1"/>
</dbReference>
<protein>
    <submittedName>
        <fullName evidence="3">Uncharacterized protein</fullName>
    </submittedName>
</protein>
<organism evidence="3">
    <name type="scientific">Aliivibrio fischeri</name>
    <name type="common">Vibrio fischeri</name>
    <dbReference type="NCBI Taxonomy" id="668"/>
    <lineage>
        <taxon>Bacteria</taxon>
        <taxon>Pseudomonadati</taxon>
        <taxon>Pseudomonadota</taxon>
        <taxon>Gammaproteobacteria</taxon>
        <taxon>Vibrionales</taxon>
        <taxon>Vibrionaceae</taxon>
        <taxon>Aliivibrio</taxon>
    </lineage>
</organism>
<feature type="domain" description="DUF1281" evidence="1">
    <location>
        <begin position="2"/>
        <end position="121"/>
    </location>
</feature>
<dbReference type="AlphaFoldDB" id="H2ESB5"/>
<geneLocation type="plasmid" evidence="3">
    <name>pKB1A97-67</name>
</geneLocation>
<dbReference type="SUPFAM" id="SSF160940">
    <property type="entry name" value="Api92-like"/>
    <property type="match status" value="1"/>
</dbReference>
<dbReference type="InterPro" id="IPR009694">
    <property type="entry name" value="DUF1281"/>
</dbReference>
<name>H2ESB5_ALIFS</name>
<reference evidence="3" key="1">
    <citation type="submission" date="2011-11" db="EMBL/GenBank/DDBJ databases">
        <authorList>
            <person name="Summers A.O."/>
            <person name="Wireman J."/>
            <person name="Williams L.E."/>
        </authorList>
    </citation>
    <scope>NUCLEOTIDE SEQUENCE</scope>
    <source>
        <strain evidence="3">KB1A-97</strain>
        <plasmid evidence="3">pKB1A97-67</plasmid>
    </source>
</reference>
<evidence type="ECO:0000259" key="1">
    <source>
        <dbReference type="Pfam" id="PF06924"/>
    </source>
</evidence>
<evidence type="ECO:0000313" key="3">
    <source>
        <dbReference type="EMBL" id="AEY78282.1"/>
    </source>
</evidence>
<sequence length="222" mass="25181">MLLNQETVLTPEVCQIILILFEQTGLKQCCWDDLPIEVRDTLSPLINESAYDWSGSGFQRLSPEVVWEQLNLPEPVMKKSFSLSSLCPPSLLTQINGFNGRLLSHIPSGYHDNCERLGTKWEMVDVEVQESREGFVKLEFDTAWSPALPPIEALAIRFPNSVFTHFYAESGCAYCGYVVYEEGEVQEESADDMVFSDEENEDGYHDLIGPDYITENFDRYGG</sequence>
<feature type="domain" description="YubB ferredoxin-like" evidence="2">
    <location>
        <begin position="126"/>
        <end position="201"/>
    </location>
</feature>
<proteinExistence type="predicted"/>